<comment type="caution">
    <text evidence="2">The sequence shown here is derived from an EMBL/GenBank/DDBJ whole genome shotgun (WGS) entry which is preliminary data.</text>
</comment>
<dbReference type="Pfam" id="PF00903">
    <property type="entry name" value="Glyoxalase"/>
    <property type="match status" value="1"/>
</dbReference>
<dbReference type="InterPro" id="IPR026275">
    <property type="entry name" value="Glyoxalase/dOase/EhpR"/>
</dbReference>
<evidence type="ECO:0000313" key="2">
    <source>
        <dbReference type="EMBL" id="MCT7359653.1"/>
    </source>
</evidence>
<keyword evidence="3" id="KW-1185">Reference proteome</keyword>
<dbReference type="Proteomes" id="UP001147830">
    <property type="component" value="Unassembled WGS sequence"/>
</dbReference>
<protein>
    <submittedName>
        <fullName evidence="2">VOC family protein</fullName>
    </submittedName>
</protein>
<feature type="domain" description="VOC" evidence="1">
    <location>
        <begin position="3"/>
        <end position="122"/>
    </location>
</feature>
<sequence length="126" mass="13837">MLNPNLVVFYVNDARRSAEFYAGLLDWVALESTDSFALFAPTPAFRLGVWSRYDVQPNVSGTQLSGCGEVAIPVADAAQVDALYADWSARQVAVAQAPVMMDFGYTFTVLDPDGHRLRVYAPAMRN</sequence>
<dbReference type="InterPro" id="IPR004360">
    <property type="entry name" value="Glyas_Fos-R_dOase_dom"/>
</dbReference>
<dbReference type="EMBL" id="JAOANI010000019">
    <property type="protein sequence ID" value="MCT7359653.1"/>
    <property type="molecule type" value="Genomic_DNA"/>
</dbReference>
<evidence type="ECO:0000313" key="3">
    <source>
        <dbReference type="Proteomes" id="UP001147830"/>
    </source>
</evidence>
<organism evidence="2 3">
    <name type="scientific">Thalassolituus pacificus</name>
    <dbReference type="NCBI Taxonomy" id="2975440"/>
    <lineage>
        <taxon>Bacteria</taxon>
        <taxon>Pseudomonadati</taxon>
        <taxon>Pseudomonadota</taxon>
        <taxon>Gammaproteobacteria</taxon>
        <taxon>Oceanospirillales</taxon>
        <taxon>Oceanospirillaceae</taxon>
        <taxon>Thalassolituus</taxon>
    </lineage>
</organism>
<dbReference type="PIRSF" id="PIRSF039020">
    <property type="entry name" value="EhpR"/>
    <property type="match status" value="1"/>
</dbReference>
<dbReference type="SUPFAM" id="SSF54593">
    <property type="entry name" value="Glyoxalase/Bleomycin resistance protein/Dihydroxybiphenyl dioxygenase"/>
    <property type="match status" value="1"/>
</dbReference>
<reference evidence="2" key="1">
    <citation type="journal article" date="2022" name="Front. Microbiol.">
        <title>Genome-based taxonomic rearrangement of Oceanobacter-related bacteria including the description of Thalassolituus hydrocarbonoclasticus sp. nov. and Thalassolituus pacificus sp. nov. and emended description of the genus Thalassolituus.</title>
        <authorList>
            <person name="Dong C."/>
            <person name="Wei L."/>
            <person name="Wang J."/>
            <person name="Lai Q."/>
            <person name="Huang Z."/>
            <person name="Shao Z."/>
        </authorList>
    </citation>
    <scope>NUCLEOTIDE SEQUENCE</scope>
    <source>
        <strain evidence="2">59MF3M-4</strain>
    </source>
</reference>
<gene>
    <name evidence="2" type="ORF">NYR02_11570</name>
</gene>
<name>A0A9X2WFW9_9GAMM</name>
<reference evidence="2" key="2">
    <citation type="submission" date="2022-08" db="EMBL/GenBank/DDBJ databases">
        <authorList>
            <person name="Dong C."/>
        </authorList>
    </citation>
    <scope>NUCLEOTIDE SEQUENCE</scope>
    <source>
        <strain evidence="2">59MF3M-4</strain>
    </source>
</reference>
<evidence type="ECO:0000259" key="1">
    <source>
        <dbReference type="PROSITE" id="PS51819"/>
    </source>
</evidence>
<proteinExistence type="predicted"/>
<accession>A0A9X2WFW9</accession>
<dbReference type="PROSITE" id="PS51819">
    <property type="entry name" value="VOC"/>
    <property type="match status" value="1"/>
</dbReference>
<dbReference type="AlphaFoldDB" id="A0A9X2WFW9"/>
<dbReference type="RefSeq" id="WP_260976516.1">
    <property type="nucleotide sequence ID" value="NZ_JAOANI010000019.1"/>
</dbReference>
<dbReference type="InterPro" id="IPR029068">
    <property type="entry name" value="Glyas_Bleomycin-R_OHBP_Dase"/>
</dbReference>
<dbReference type="Gene3D" id="3.30.720.110">
    <property type="match status" value="1"/>
</dbReference>
<dbReference type="InterPro" id="IPR037523">
    <property type="entry name" value="VOC_core"/>
</dbReference>
<dbReference type="Gene3D" id="3.30.720.120">
    <property type="match status" value="1"/>
</dbReference>